<reference evidence="2 3" key="1">
    <citation type="submission" date="2018-04" db="EMBL/GenBank/DDBJ databases">
        <title>Complete genome uncultured novel isolate.</title>
        <authorList>
            <person name="Merlino G."/>
        </authorList>
    </citation>
    <scope>NUCLEOTIDE SEQUENCE [LARGE SCALE GENOMIC DNA]</scope>
    <source>
        <strain evidence="3">R1DC9</strain>
    </source>
</reference>
<dbReference type="AlphaFoldDB" id="A0A4D7JPJ1"/>
<evidence type="ECO:0000313" key="3">
    <source>
        <dbReference type="Proteomes" id="UP000298616"/>
    </source>
</evidence>
<dbReference type="RefSeq" id="WP_137091008.1">
    <property type="nucleotide sequence ID" value="NZ_CP028923.1"/>
</dbReference>
<proteinExistence type="predicted"/>
<sequence>MKYHLLICSIIISIIGLSCKTNEPLSKEDKLHKNSWTLSQIHFDSTQLSNMKRKIPNIRFESDGDIAGTTGCNSISGKYFVKDNYIIIRLEALRKKGCSKIENDLIVSLNKASSF</sequence>
<evidence type="ECO:0000259" key="1">
    <source>
        <dbReference type="Pfam" id="PF03724"/>
    </source>
</evidence>
<dbReference type="InterPro" id="IPR038670">
    <property type="entry name" value="HslJ-like_sf"/>
</dbReference>
<dbReference type="Gene3D" id="2.40.128.270">
    <property type="match status" value="1"/>
</dbReference>
<keyword evidence="3" id="KW-1185">Reference proteome</keyword>
<dbReference type="EMBL" id="CP028923">
    <property type="protein sequence ID" value="QCK15410.1"/>
    <property type="molecule type" value="Genomic_DNA"/>
</dbReference>
<accession>A0A4D7JPJ1</accession>
<gene>
    <name evidence="2" type="ORF">DCC35_11970</name>
</gene>
<name>A0A4D7JPJ1_9BACT</name>
<dbReference type="Proteomes" id="UP000298616">
    <property type="component" value="Chromosome"/>
</dbReference>
<organism evidence="2 3">
    <name type="scientific">Mangrovivirga cuniculi</name>
    <dbReference type="NCBI Taxonomy" id="2715131"/>
    <lineage>
        <taxon>Bacteria</taxon>
        <taxon>Pseudomonadati</taxon>
        <taxon>Bacteroidota</taxon>
        <taxon>Cytophagia</taxon>
        <taxon>Cytophagales</taxon>
        <taxon>Mangrovivirgaceae</taxon>
        <taxon>Mangrovivirga</taxon>
    </lineage>
</organism>
<evidence type="ECO:0000313" key="2">
    <source>
        <dbReference type="EMBL" id="QCK15410.1"/>
    </source>
</evidence>
<dbReference type="InterPro" id="IPR005184">
    <property type="entry name" value="DUF306_Meta_HslJ"/>
</dbReference>
<dbReference type="OrthoDB" id="880459at2"/>
<protein>
    <recommendedName>
        <fullName evidence="1">DUF306 domain-containing protein</fullName>
    </recommendedName>
</protein>
<feature type="domain" description="DUF306" evidence="1">
    <location>
        <begin position="30"/>
        <end position="114"/>
    </location>
</feature>
<dbReference type="KEGG" id="fpf:DCC35_11970"/>
<dbReference type="PROSITE" id="PS51257">
    <property type="entry name" value="PROKAR_LIPOPROTEIN"/>
    <property type="match status" value="1"/>
</dbReference>
<dbReference type="Pfam" id="PF03724">
    <property type="entry name" value="META"/>
    <property type="match status" value="1"/>
</dbReference>